<evidence type="ECO:0000256" key="8">
    <source>
        <dbReference type="ARBA" id="ARBA00022759"/>
    </source>
</evidence>
<name>A0A2K9LS22_9VIRU</name>
<feature type="domain" description="CRESS-DNA virus Rep endonuclease" evidence="12">
    <location>
        <begin position="3"/>
        <end position="112"/>
    </location>
</feature>
<dbReference type="Pfam" id="PF02407">
    <property type="entry name" value="Viral_Rep"/>
    <property type="match status" value="1"/>
</dbReference>
<evidence type="ECO:0000313" key="13">
    <source>
        <dbReference type="EMBL" id="AUM61699.1"/>
    </source>
</evidence>
<keyword evidence="8" id="KW-0255">Endonuclease</keyword>
<evidence type="ECO:0000256" key="11">
    <source>
        <dbReference type="ARBA" id="ARBA00023125"/>
    </source>
</evidence>
<proteinExistence type="predicted"/>
<evidence type="ECO:0000256" key="9">
    <source>
        <dbReference type="ARBA" id="ARBA00022801"/>
    </source>
</evidence>
<evidence type="ECO:0000256" key="5">
    <source>
        <dbReference type="ARBA" id="ARBA00022722"/>
    </source>
</evidence>
<keyword evidence="11" id="KW-0238">DNA-binding</keyword>
<keyword evidence="3" id="KW-0548">Nucleotidyltransferase</keyword>
<evidence type="ECO:0000259" key="12">
    <source>
        <dbReference type="PROSITE" id="PS52020"/>
    </source>
</evidence>
<accession>A0A2K9LS22</accession>
<evidence type="ECO:0000256" key="6">
    <source>
        <dbReference type="ARBA" id="ARBA00022723"/>
    </source>
</evidence>
<evidence type="ECO:0000256" key="10">
    <source>
        <dbReference type="ARBA" id="ARBA00023124"/>
    </source>
</evidence>
<protein>
    <submittedName>
        <fullName evidence="13">Rep</fullName>
    </submittedName>
</protein>
<dbReference type="GO" id="GO:0046872">
    <property type="term" value="F:metal ion binding"/>
    <property type="evidence" value="ECO:0007669"/>
    <property type="project" value="UniProtKB-KW"/>
</dbReference>
<keyword evidence="9" id="KW-0378">Hydrolase</keyword>
<keyword evidence="10" id="KW-0190">Covalent protein-DNA linkage</keyword>
<evidence type="ECO:0000256" key="7">
    <source>
        <dbReference type="ARBA" id="ARBA00022741"/>
    </source>
</evidence>
<dbReference type="EMBL" id="KY487813">
    <property type="protein sequence ID" value="AUM61699.1"/>
    <property type="molecule type" value="Genomic_DNA"/>
</dbReference>
<keyword evidence="6" id="KW-0479">Metal-binding</keyword>
<evidence type="ECO:0000256" key="4">
    <source>
        <dbReference type="ARBA" id="ARBA00022705"/>
    </source>
</evidence>
<evidence type="ECO:0000256" key="1">
    <source>
        <dbReference type="ARBA" id="ARBA00004147"/>
    </source>
</evidence>
<dbReference type="GO" id="GO:0006260">
    <property type="term" value="P:DNA replication"/>
    <property type="evidence" value="ECO:0007669"/>
    <property type="project" value="UniProtKB-KW"/>
</dbReference>
<sequence>MEDRKYKYWVFTWNEDLDSERLLELEAFLKTFCDSYVFQKEKGETTGRLHLQGFLQLKVRKRHPTLLSLFKMKFENINQLTIERMMGTKEEAIAYCTKTDTRISRPRYYGFPTPYEASDLQIFNNSVNWYPWQKSFMELIFNKDLTIKEPDDRTIIWIQDLMGNSGKSKLVKHVCFNYPEESCKLSFGSSTQLRSACITAGPKKLYFIDVPRTLGKDDDINDLISVIEDIKNGFVVSSMYGKHQQMMFDPPHIVVFANVFCPQNALSSDRLRQFTLDHEIGINSKILNEV</sequence>
<reference evidence="13" key="1">
    <citation type="submission" date="2017-01" db="EMBL/GenBank/DDBJ databases">
        <title>High-throughput sequencing uncovers low homogeneity in the biogeography of single-stranded DNA viruses.</title>
        <authorList>
            <person name="Pearson V.M."/>
            <person name="Rokyta D.R."/>
        </authorList>
    </citation>
    <scope>NUCLEOTIDE SEQUENCE</scope>
</reference>
<dbReference type="GO" id="GO:0000166">
    <property type="term" value="F:nucleotide binding"/>
    <property type="evidence" value="ECO:0007669"/>
    <property type="project" value="UniProtKB-KW"/>
</dbReference>
<dbReference type="GO" id="GO:0003677">
    <property type="term" value="F:DNA binding"/>
    <property type="evidence" value="ECO:0007669"/>
    <property type="project" value="UniProtKB-KW"/>
</dbReference>
<dbReference type="Gene3D" id="3.40.1310.20">
    <property type="match status" value="1"/>
</dbReference>
<keyword evidence="5" id="KW-0540">Nuclease</keyword>
<organism evidence="13">
    <name type="scientific">uncultured virus</name>
    <dbReference type="NCBI Taxonomy" id="340016"/>
    <lineage>
        <taxon>Viruses</taxon>
        <taxon>environmental samples</taxon>
    </lineage>
</organism>
<dbReference type="PROSITE" id="PS52020">
    <property type="entry name" value="CRESS_DNA_REP"/>
    <property type="match status" value="1"/>
</dbReference>
<dbReference type="GO" id="GO:0016787">
    <property type="term" value="F:hydrolase activity"/>
    <property type="evidence" value="ECO:0007669"/>
    <property type="project" value="UniProtKB-KW"/>
</dbReference>
<dbReference type="GO" id="GO:0016779">
    <property type="term" value="F:nucleotidyltransferase activity"/>
    <property type="evidence" value="ECO:0007669"/>
    <property type="project" value="UniProtKB-KW"/>
</dbReference>
<keyword evidence="7" id="KW-0547">Nucleotide-binding</keyword>
<gene>
    <name evidence="13" type="primary">Rep</name>
</gene>
<evidence type="ECO:0000256" key="3">
    <source>
        <dbReference type="ARBA" id="ARBA00022695"/>
    </source>
</evidence>
<dbReference type="GO" id="GO:0004519">
    <property type="term" value="F:endonuclease activity"/>
    <property type="evidence" value="ECO:0007669"/>
    <property type="project" value="UniProtKB-KW"/>
</dbReference>
<keyword evidence="2" id="KW-0808">Transferase</keyword>
<dbReference type="GO" id="GO:0042025">
    <property type="term" value="C:host cell nucleus"/>
    <property type="evidence" value="ECO:0007669"/>
    <property type="project" value="UniProtKB-SubCell"/>
</dbReference>
<dbReference type="InterPro" id="IPR049912">
    <property type="entry name" value="CRESS_DNA_REP"/>
</dbReference>
<evidence type="ECO:0000256" key="2">
    <source>
        <dbReference type="ARBA" id="ARBA00022679"/>
    </source>
</evidence>
<keyword evidence="4" id="KW-0235">DNA replication</keyword>
<comment type="subcellular location">
    <subcellularLocation>
        <location evidence="1">Host nucleus</location>
    </subcellularLocation>
</comment>